<dbReference type="Pfam" id="PF01497">
    <property type="entry name" value="Peripla_BP_2"/>
    <property type="match status" value="1"/>
</dbReference>
<dbReference type="Proteomes" id="UP000825072">
    <property type="component" value="Chromosome 1"/>
</dbReference>
<protein>
    <submittedName>
        <fullName evidence="5">Uncharacterized protein</fullName>
    </submittedName>
</protein>
<keyword evidence="1" id="KW-0547">Nucleotide-binding</keyword>
<dbReference type="InterPro" id="IPR027417">
    <property type="entry name" value="P-loop_NTPase"/>
</dbReference>
<dbReference type="PANTHER" id="PTHR42794">
    <property type="entry name" value="HEMIN IMPORT ATP-BINDING PROTEIN HMUV"/>
    <property type="match status" value="1"/>
</dbReference>
<dbReference type="Pfam" id="PF00005">
    <property type="entry name" value="ABC_tran"/>
    <property type="match status" value="1"/>
</dbReference>
<feature type="domain" description="ABC transporter" evidence="3">
    <location>
        <begin position="4"/>
        <end position="236"/>
    </location>
</feature>
<evidence type="ECO:0000313" key="5">
    <source>
        <dbReference type="EMBL" id="BCY24478.1"/>
    </source>
</evidence>
<dbReference type="Gene3D" id="3.40.50.300">
    <property type="entry name" value="P-loop containing nucleotide triphosphate hydrolases"/>
    <property type="match status" value="1"/>
</dbReference>
<keyword evidence="2" id="KW-0067">ATP-binding</keyword>
<dbReference type="InterPro" id="IPR003593">
    <property type="entry name" value="AAA+_ATPase"/>
</dbReference>
<evidence type="ECO:0000256" key="1">
    <source>
        <dbReference type="ARBA" id="ARBA00022741"/>
    </source>
</evidence>
<feature type="domain" description="Fe/B12 periplasmic-binding" evidence="4">
    <location>
        <begin position="319"/>
        <end position="603"/>
    </location>
</feature>
<dbReference type="InterPro" id="IPR002491">
    <property type="entry name" value="ABC_transptr_periplasmic_BD"/>
</dbReference>
<dbReference type="CDD" id="cd03214">
    <property type="entry name" value="ABC_Iron-Siderophores_B12_Hemin"/>
    <property type="match status" value="1"/>
</dbReference>
<organism evidence="5 6">
    <name type="scientific">Cutibacterium modestum</name>
    <dbReference type="NCBI Taxonomy" id="2559073"/>
    <lineage>
        <taxon>Bacteria</taxon>
        <taxon>Bacillati</taxon>
        <taxon>Actinomycetota</taxon>
        <taxon>Actinomycetes</taxon>
        <taxon>Propionibacteriales</taxon>
        <taxon>Propionibacteriaceae</taxon>
        <taxon>Cutibacterium</taxon>
    </lineage>
</organism>
<evidence type="ECO:0000259" key="3">
    <source>
        <dbReference type="PROSITE" id="PS50893"/>
    </source>
</evidence>
<evidence type="ECO:0000259" key="4">
    <source>
        <dbReference type="PROSITE" id="PS50983"/>
    </source>
</evidence>
<dbReference type="GO" id="GO:0016887">
    <property type="term" value="F:ATP hydrolysis activity"/>
    <property type="evidence" value="ECO:0007669"/>
    <property type="project" value="InterPro"/>
</dbReference>
<proteinExistence type="predicted"/>
<dbReference type="SMART" id="SM00382">
    <property type="entry name" value="AAA"/>
    <property type="match status" value="1"/>
</dbReference>
<dbReference type="Gene3D" id="3.40.50.1980">
    <property type="entry name" value="Nitrogenase molybdenum iron protein domain"/>
    <property type="match status" value="2"/>
</dbReference>
<dbReference type="SUPFAM" id="SSF52540">
    <property type="entry name" value="P-loop containing nucleoside triphosphate hydrolases"/>
    <property type="match status" value="1"/>
</dbReference>
<dbReference type="PROSITE" id="PS50983">
    <property type="entry name" value="FE_B12_PBP"/>
    <property type="match status" value="1"/>
</dbReference>
<evidence type="ECO:0000256" key="2">
    <source>
        <dbReference type="ARBA" id="ARBA00022840"/>
    </source>
</evidence>
<dbReference type="PROSITE" id="PS50893">
    <property type="entry name" value="ABC_TRANSPORTER_2"/>
    <property type="match status" value="1"/>
</dbReference>
<dbReference type="InterPro" id="IPR017871">
    <property type="entry name" value="ABC_transporter-like_CS"/>
</dbReference>
<dbReference type="EMBL" id="AP024747">
    <property type="protein sequence ID" value="BCY24478.1"/>
    <property type="molecule type" value="Genomic_DNA"/>
</dbReference>
<reference evidence="5" key="1">
    <citation type="submission" date="2021-06" db="EMBL/GenBank/DDBJ databases">
        <title>Genome sequence of Cutibacterium modestum strain KB17-24694.</title>
        <authorList>
            <person name="Dekio I."/>
            <person name="Asahina A."/>
            <person name="Nishida M."/>
        </authorList>
    </citation>
    <scope>NUCLEOTIDE SEQUENCE</scope>
    <source>
        <strain evidence="5">KB17-24694</strain>
    </source>
</reference>
<sequence length="620" mass="66812">MTRLDVRNVQCRIGDRVIVDDVSFTAEAGQLTAIVGVNGVGKSTLLRSIAGVRKVNAGDVLLDGKSVNQYTPMQRARLMAFVGQEESPSPDLLLGEMVALGRTPHRKPWQVGQRSERAIIRDALALVGLDHLIDRRCDHLSGGERRRAVIARGLAQGADLILLDEPTNHLDVRHQLQLLETLRASGRTVVATIHDLSMAASHFDRVVVLASVGFLPRDPPRRPSAHRTWRRLSMSSRIMSPLLKAAGNSSVPQRCPSPPERKSEMSIPRLPIAVVACLAMALAGCSNGSTSKGDDAKSPSEVALTNCGNKVTYPKVARRLYVNDGNIIAMALSAGAAKQIAAVSSLDDDKTILAAKYGSRVIDNLHEAVKGCPTLESIIANKPDVVVAGWNYGFSEEGNLTPDKLHERGINSYLLSESCRQEGSEKARGVMQPWDAVRTDLGNLAKLTGNEPTGKKAVKDLDDRLDALNKAPKAARTPVVLLFDSAKDTVLTSGSKGGPQAIINAAGGQNATHDVNDTWVGIGWEKVATLKPDAIAFVDYDAQPFSEKVKVLQSNPATKKLAAVQKKRFLNLPYAMWTSGPLNIDAAEHLRVSLEKWGLEPKSSIKPQLIIPTSVPGHEG</sequence>
<name>A0AAD1KMJ6_9ACTN</name>
<dbReference type="InterPro" id="IPR003439">
    <property type="entry name" value="ABC_transporter-like_ATP-bd"/>
</dbReference>
<dbReference type="AlphaFoldDB" id="A0AAD1KMJ6"/>
<dbReference type="PANTHER" id="PTHR42794:SF2">
    <property type="entry name" value="ABC TRANSPORTER ATP-BINDING PROTEIN"/>
    <property type="match status" value="1"/>
</dbReference>
<dbReference type="PROSITE" id="PS00211">
    <property type="entry name" value="ABC_TRANSPORTER_1"/>
    <property type="match status" value="1"/>
</dbReference>
<dbReference type="GO" id="GO:0005524">
    <property type="term" value="F:ATP binding"/>
    <property type="evidence" value="ECO:0007669"/>
    <property type="project" value="UniProtKB-KW"/>
</dbReference>
<accession>A0AAD1KMJ6</accession>
<dbReference type="SUPFAM" id="SSF53807">
    <property type="entry name" value="Helical backbone' metal receptor"/>
    <property type="match status" value="1"/>
</dbReference>
<gene>
    <name evidence="5" type="ORF">KB1_04680</name>
</gene>
<evidence type="ECO:0000313" key="6">
    <source>
        <dbReference type="Proteomes" id="UP000825072"/>
    </source>
</evidence>